<dbReference type="EMBL" id="BEGY01000009">
    <property type="protein sequence ID" value="GAX74848.1"/>
    <property type="molecule type" value="Genomic_DNA"/>
</dbReference>
<dbReference type="OrthoDB" id="9905114at2759"/>
<dbReference type="AlphaFoldDB" id="A0A250WVJ8"/>
<dbReference type="Proteomes" id="UP000232323">
    <property type="component" value="Unassembled WGS sequence"/>
</dbReference>
<keyword evidence="3" id="KW-1185">Reference proteome</keyword>
<organism evidence="2 3">
    <name type="scientific">Chlamydomonas eustigma</name>
    <dbReference type="NCBI Taxonomy" id="1157962"/>
    <lineage>
        <taxon>Eukaryota</taxon>
        <taxon>Viridiplantae</taxon>
        <taxon>Chlorophyta</taxon>
        <taxon>core chlorophytes</taxon>
        <taxon>Chlorophyceae</taxon>
        <taxon>CS clade</taxon>
        <taxon>Chlamydomonadales</taxon>
        <taxon>Chlamydomonadaceae</taxon>
        <taxon>Chlamydomonas</taxon>
    </lineage>
</organism>
<gene>
    <name evidence="2" type="ORF">CEUSTIGMA_g2294.t1</name>
</gene>
<feature type="compositionally biased region" description="Low complexity" evidence="1">
    <location>
        <begin position="123"/>
        <end position="139"/>
    </location>
</feature>
<feature type="region of interest" description="Disordered" evidence="1">
    <location>
        <begin position="123"/>
        <end position="146"/>
    </location>
</feature>
<evidence type="ECO:0000313" key="2">
    <source>
        <dbReference type="EMBL" id="GAX74848.1"/>
    </source>
</evidence>
<name>A0A250WVJ8_9CHLO</name>
<evidence type="ECO:0000256" key="1">
    <source>
        <dbReference type="SAM" id="MobiDB-lite"/>
    </source>
</evidence>
<sequence>MLRTSRTEITAGFDPQQQAVHTSRTEITAGFDPQQQAVHTSRTEITAGFDPQQQAVHTSRTVITAGFDPQQQAVHTSRTVITAGFDPQQQAVHTSRTEITAGFDPQQQAVRLAALAMRDALYADPSLSPDGSDSSSRASSSRRDLHEQATCNSPCCIVGAKVNGTDHDPQHPYEGSRMWRMPACELQYGPLDCGFKLATFNKGAAMMDSHVSSHGGLTCTTGEKVRLRGSTSLRRFSFKVVELKSYIALRPELVDGGPCPDKK</sequence>
<reference evidence="2 3" key="1">
    <citation type="submission" date="2017-08" db="EMBL/GenBank/DDBJ databases">
        <title>Acidophilic green algal genome provides insights into adaptation to an acidic environment.</title>
        <authorList>
            <person name="Hirooka S."/>
            <person name="Hirose Y."/>
            <person name="Kanesaki Y."/>
            <person name="Higuchi S."/>
            <person name="Fujiwara T."/>
            <person name="Onuma R."/>
            <person name="Era A."/>
            <person name="Ohbayashi R."/>
            <person name="Uzuka A."/>
            <person name="Nozaki H."/>
            <person name="Yoshikawa H."/>
            <person name="Miyagishima S.Y."/>
        </authorList>
    </citation>
    <scope>NUCLEOTIDE SEQUENCE [LARGE SCALE GENOMIC DNA]</scope>
    <source>
        <strain evidence="2 3">NIES-2499</strain>
    </source>
</reference>
<protein>
    <submittedName>
        <fullName evidence="2">Uncharacterized protein</fullName>
    </submittedName>
</protein>
<accession>A0A250WVJ8</accession>
<evidence type="ECO:0000313" key="3">
    <source>
        <dbReference type="Proteomes" id="UP000232323"/>
    </source>
</evidence>
<comment type="caution">
    <text evidence="2">The sequence shown here is derived from an EMBL/GenBank/DDBJ whole genome shotgun (WGS) entry which is preliminary data.</text>
</comment>
<proteinExistence type="predicted"/>